<name>H1Y3D4_9SPHI</name>
<dbReference type="SUPFAM" id="SSF109854">
    <property type="entry name" value="DinB/YfiT-like putative metalloenzymes"/>
    <property type="match status" value="1"/>
</dbReference>
<evidence type="ECO:0000256" key="1">
    <source>
        <dbReference type="ARBA" id="ARBA00008635"/>
    </source>
</evidence>
<evidence type="ECO:0000313" key="4">
    <source>
        <dbReference type="EMBL" id="EHQ29289.1"/>
    </source>
</evidence>
<protein>
    <submittedName>
        <fullName evidence="4">DinB family protein</fullName>
    </submittedName>
</protein>
<dbReference type="InterPro" id="IPR034660">
    <property type="entry name" value="DinB/YfiT-like"/>
</dbReference>
<dbReference type="EMBL" id="CM001403">
    <property type="protein sequence ID" value="EHQ29289.1"/>
    <property type="molecule type" value="Genomic_DNA"/>
</dbReference>
<accession>H1Y3D4</accession>
<dbReference type="AlphaFoldDB" id="H1Y3D4"/>
<proteinExistence type="inferred from homology"/>
<dbReference type="PANTHER" id="PTHR37302">
    <property type="entry name" value="SLR1116 PROTEIN"/>
    <property type="match status" value="1"/>
</dbReference>
<keyword evidence="2 3" id="KW-0479">Metal-binding</keyword>
<dbReference type="GO" id="GO:0046872">
    <property type="term" value="F:metal ion binding"/>
    <property type="evidence" value="ECO:0007669"/>
    <property type="project" value="UniProtKB-KW"/>
</dbReference>
<dbReference type="InterPro" id="IPR007837">
    <property type="entry name" value="DinB"/>
</dbReference>
<dbReference type="RefSeq" id="WP_008510395.1">
    <property type="nucleotide sequence ID" value="NZ_CM001403.1"/>
</dbReference>
<reference evidence="4" key="1">
    <citation type="submission" date="2011-09" db="EMBL/GenBank/DDBJ databases">
        <title>The permanent draft genome of Mucilaginibacter paludis DSM 18603.</title>
        <authorList>
            <consortium name="US DOE Joint Genome Institute (JGI-PGF)"/>
            <person name="Lucas S."/>
            <person name="Han J."/>
            <person name="Lapidus A."/>
            <person name="Bruce D."/>
            <person name="Goodwin L."/>
            <person name="Pitluck S."/>
            <person name="Peters L."/>
            <person name="Kyrpides N."/>
            <person name="Mavromatis K."/>
            <person name="Ivanova N."/>
            <person name="Mikhailova N."/>
            <person name="Held B."/>
            <person name="Detter J.C."/>
            <person name="Tapia R."/>
            <person name="Han C."/>
            <person name="Land M."/>
            <person name="Hauser L."/>
            <person name="Markowitz V."/>
            <person name="Cheng J.-F."/>
            <person name="Hugenholtz P."/>
            <person name="Woyke T."/>
            <person name="Wu D."/>
            <person name="Tindall B."/>
            <person name="Brambilla E."/>
            <person name="Klenk H.-P."/>
            <person name="Eisen J.A."/>
        </authorList>
    </citation>
    <scope>NUCLEOTIDE SEQUENCE [LARGE SCALE GENOMIC DNA]</scope>
    <source>
        <strain evidence="4">DSM 18603</strain>
    </source>
</reference>
<evidence type="ECO:0000313" key="5">
    <source>
        <dbReference type="Proteomes" id="UP000002774"/>
    </source>
</evidence>
<dbReference type="PANTHER" id="PTHR37302:SF3">
    <property type="entry name" value="DAMAGE-INDUCIBLE PROTEIN DINB"/>
    <property type="match status" value="1"/>
</dbReference>
<gene>
    <name evidence="4" type="ORF">Mucpa_5214</name>
</gene>
<feature type="binding site" evidence="3">
    <location>
        <position position="124"/>
    </location>
    <ligand>
        <name>a divalent metal cation</name>
        <dbReference type="ChEBI" id="CHEBI:60240"/>
    </ligand>
</feature>
<evidence type="ECO:0000256" key="3">
    <source>
        <dbReference type="PIRSR" id="PIRSR607837-1"/>
    </source>
</evidence>
<dbReference type="Pfam" id="PF05163">
    <property type="entry name" value="DinB"/>
    <property type="match status" value="1"/>
</dbReference>
<feature type="binding site" evidence="3">
    <location>
        <position position="120"/>
    </location>
    <ligand>
        <name>a divalent metal cation</name>
        <dbReference type="ChEBI" id="CHEBI:60240"/>
    </ligand>
</feature>
<dbReference type="Gene3D" id="1.20.120.450">
    <property type="entry name" value="dinb family like domain"/>
    <property type="match status" value="1"/>
</dbReference>
<feature type="binding site" evidence="3">
    <location>
        <position position="39"/>
    </location>
    <ligand>
        <name>a divalent metal cation</name>
        <dbReference type="ChEBI" id="CHEBI:60240"/>
    </ligand>
</feature>
<comment type="similarity">
    <text evidence="1">Belongs to the DinB family.</text>
</comment>
<dbReference type="STRING" id="714943.Mucpa_5214"/>
<sequence>MQRYFKRLFEYDKWAGHILLSKFEKQFPQNERIYQLFSHLLSAQLIWLDRCIGAPQKAIIWGERLPEEMRNDLEIYHQAWVEFIDQLQPDDFDKNITYTNSKGDTFTTRLSDIMTHVINHGTHHRGSIITLMKEEGFVLPNIDFITYAR</sequence>
<organism evidence="4 5">
    <name type="scientific">Mucilaginibacter paludis DSM 18603</name>
    <dbReference type="NCBI Taxonomy" id="714943"/>
    <lineage>
        <taxon>Bacteria</taxon>
        <taxon>Pseudomonadati</taxon>
        <taxon>Bacteroidota</taxon>
        <taxon>Sphingobacteriia</taxon>
        <taxon>Sphingobacteriales</taxon>
        <taxon>Sphingobacteriaceae</taxon>
        <taxon>Mucilaginibacter</taxon>
    </lineage>
</organism>
<dbReference type="HOGENOM" id="CLU_101283_3_0_10"/>
<keyword evidence="5" id="KW-1185">Reference proteome</keyword>
<dbReference type="Proteomes" id="UP000002774">
    <property type="component" value="Chromosome"/>
</dbReference>
<dbReference type="OrthoDB" id="9811413at2"/>
<evidence type="ECO:0000256" key="2">
    <source>
        <dbReference type="ARBA" id="ARBA00022723"/>
    </source>
</evidence>
<dbReference type="eggNOG" id="COG2318">
    <property type="taxonomic scope" value="Bacteria"/>
</dbReference>